<name>A0ABR1KGJ8_9PEZI</name>
<gene>
    <name evidence="1" type="ORF">IWZ03DRAFT_395045</name>
</gene>
<dbReference type="Pfam" id="PF13875">
    <property type="entry name" value="DUF4202"/>
    <property type="match status" value="1"/>
</dbReference>
<reference evidence="1 2" key="1">
    <citation type="submission" date="2024-04" db="EMBL/GenBank/DDBJ databases">
        <title>Phyllosticta paracitricarpa is synonymous to the EU quarantine fungus P. citricarpa based on phylogenomic analyses.</title>
        <authorList>
            <consortium name="Lawrence Berkeley National Laboratory"/>
            <person name="Van Ingen-Buijs V.A."/>
            <person name="Van Westerhoven A.C."/>
            <person name="Haridas S."/>
            <person name="Skiadas P."/>
            <person name="Martin F."/>
            <person name="Groenewald J.Z."/>
            <person name="Crous P.W."/>
            <person name="Seidl M.F."/>
        </authorList>
    </citation>
    <scope>NUCLEOTIDE SEQUENCE [LARGE SCALE GENOMIC DNA]</scope>
    <source>
        <strain evidence="1 2">CBS 123371</strain>
    </source>
</reference>
<keyword evidence="2" id="KW-1185">Reference proteome</keyword>
<dbReference type="InterPro" id="IPR025255">
    <property type="entry name" value="DUF4202"/>
</dbReference>
<proteinExistence type="predicted"/>
<dbReference type="Proteomes" id="UP001363622">
    <property type="component" value="Unassembled WGS sequence"/>
</dbReference>
<accession>A0ABR1KGJ8</accession>
<dbReference type="PANTHER" id="PTHR41729">
    <property type="entry name" value="GLUTAMYL-TRNA SYNTHETASE"/>
    <property type="match status" value="1"/>
</dbReference>
<organism evidence="1 2">
    <name type="scientific">Phyllosticta citriasiana</name>
    <dbReference type="NCBI Taxonomy" id="595635"/>
    <lineage>
        <taxon>Eukaryota</taxon>
        <taxon>Fungi</taxon>
        <taxon>Dikarya</taxon>
        <taxon>Ascomycota</taxon>
        <taxon>Pezizomycotina</taxon>
        <taxon>Dothideomycetes</taxon>
        <taxon>Dothideomycetes incertae sedis</taxon>
        <taxon>Botryosphaeriales</taxon>
        <taxon>Phyllostictaceae</taxon>
        <taxon>Phyllosticta</taxon>
    </lineage>
</organism>
<sequence length="197" mass="22307">MTSPFNKALTAIDAAHAHDPKIITAPDGKEIAYELHYANKMTHFLSQRDPAASEALKLAIRAQHFRRWEIPRAEYPMTKLGYFSWRNALKKRQAEHVERICVEAGYSAGDAERVAALVRKEDLRNDAETQALEDVACLVFLDDQFEEFEKGLEDEDKVIGILRRTWAKMTEDGRRLALEIQMGERPKAVLAKALAGA</sequence>
<dbReference type="EMBL" id="JBBPHU010000008">
    <property type="protein sequence ID" value="KAK7514572.1"/>
    <property type="molecule type" value="Genomic_DNA"/>
</dbReference>
<evidence type="ECO:0000313" key="2">
    <source>
        <dbReference type="Proteomes" id="UP001363622"/>
    </source>
</evidence>
<protein>
    <recommendedName>
        <fullName evidence="3">Glutamyl-tRNA synthetase</fullName>
    </recommendedName>
</protein>
<comment type="caution">
    <text evidence="1">The sequence shown here is derived from an EMBL/GenBank/DDBJ whole genome shotgun (WGS) entry which is preliminary data.</text>
</comment>
<evidence type="ECO:0000313" key="1">
    <source>
        <dbReference type="EMBL" id="KAK7514572.1"/>
    </source>
</evidence>
<evidence type="ECO:0008006" key="3">
    <source>
        <dbReference type="Google" id="ProtNLM"/>
    </source>
</evidence>
<dbReference type="PANTHER" id="PTHR41729:SF1">
    <property type="entry name" value="GLUTAMYL-TRNA SYNTHETASE"/>
    <property type="match status" value="1"/>
</dbReference>